<dbReference type="Pfam" id="PF00125">
    <property type="entry name" value="Histone"/>
    <property type="match status" value="1"/>
</dbReference>
<keyword evidence="6" id="KW-1185">Reference proteome</keyword>
<dbReference type="GO" id="GO:0000786">
    <property type="term" value="C:nucleosome"/>
    <property type="evidence" value="ECO:0007669"/>
    <property type="project" value="InterPro"/>
</dbReference>
<evidence type="ECO:0000313" key="5">
    <source>
        <dbReference type="EMBL" id="KAJ8423809.1"/>
    </source>
</evidence>
<dbReference type="GO" id="GO:0030527">
    <property type="term" value="F:structural constituent of chromatin"/>
    <property type="evidence" value="ECO:0007669"/>
    <property type="project" value="InterPro"/>
</dbReference>
<dbReference type="SUPFAM" id="SSF47113">
    <property type="entry name" value="Histone-fold"/>
    <property type="match status" value="1"/>
</dbReference>
<evidence type="ECO:0000256" key="1">
    <source>
        <dbReference type="ARBA" id="ARBA00002001"/>
    </source>
</evidence>
<dbReference type="GO" id="GO:0005634">
    <property type="term" value="C:nucleus"/>
    <property type="evidence" value="ECO:0007669"/>
    <property type="project" value="UniProtKB-ARBA"/>
</dbReference>
<evidence type="ECO:0000259" key="4">
    <source>
        <dbReference type="Pfam" id="PF00125"/>
    </source>
</evidence>
<reference evidence="5" key="1">
    <citation type="submission" date="2022-04" db="EMBL/GenBank/DDBJ databases">
        <title>Carnegiea gigantea Genome sequencing and assembly v2.</title>
        <authorList>
            <person name="Copetti D."/>
            <person name="Sanderson M.J."/>
            <person name="Burquez A."/>
            <person name="Wojciechowski M.F."/>
        </authorList>
    </citation>
    <scope>NUCLEOTIDE SEQUENCE</scope>
    <source>
        <strain evidence="5">SGP5-SGP5p</strain>
        <tissue evidence="5">Aerial part</tissue>
    </source>
</reference>
<dbReference type="PRINTS" id="PR00621">
    <property type="entry name" value="HISTONEH2B"/>
</dbReference>
<organism evidence="5 6">
    <name type="scientific">Carnegiea gigantea</name>
    <dbReference type="NCBI Taxonomy" id="171969"/>
    <lineage>
        <taxon>Eukaryota</taxon>
        <taxon>Viridiplantae</taxon>
        <taxon>Streptophyta</taxon>
        <taxon>Embryophyta</taxon>
        <taxon>Tracheophyta</taxon>
        <taxon>Spermatophyta</taxon>
        <taxon>Magnoliopsida</taxon>
        <taxon>eudicotyledons</taxon>
        <taxon>Gunneridae</taxon>
        <taxon>Pentapetalae</taxon>
        <taxon>Caryophyllales</taxon>
        <taxon>Cactineae</taxon>
        <taxon>Cactaceae</taxon>
        <taxon>Cactoideae</taxon>
        <taxon>Echinocereeae</taxon>
        <taxon>Carnegiea</taxon>
    </lineage>
</organism>
<feature type="compositionally biased region" description="Basic and acidic residues" evidence="3">
    <location>
        <begin position="129"/>
        <end position="145"/>
    </location>
</feature>
<proteinExistence type="inferred from homology"/>
<dbReference type="AlphaFoldDB" id="A0A9Q1GQN0"/>
<name>A0A9Q1GQN0_9CARY</name>
<dbReference type="SMART" id="SM00427">
    <property type="entry name" value="H2B"/>
    <property type="match status" value="1"/>
</dbReference>
<dbReference type="Gene3D" id="1.10.20.10">
    <property type="entry name" value="Histone, subunit A"/>
    <property type="match status" value="1"/>
</dbReference>
<feature type="compositionally biased region" description="Basic and acidic residues" evidence="3">
    <location>
        <begin position="109"/>
        <end position="119"/>
    </location>
</feature>
<dbReference type="EMBL" id="JAKOGI010001858">
    <property type="protein sequence ID" value="KAJ8423809.1"/>
    <property type="molecule type" value="Genomic_DNA"/>
</dbReference>
<evidence type="ECO:0000256" key="2">
    <source>
        <dbReference type="ARBA" id="ARBA00006846"/>
    </source>
</evidence>
<dbReference type="InterPro" id="IPR000558">
    <property type="entry name" value="Histone_H2B"/>
</dbReference>
<protein>
    <recommendedName>
        <fullName evidence="4">Core Histone H2A/H2B/H3 domain-containing protein</fullName>
    </recommendedName>
</protein>
<feature type="compositionally biased region" description="Basic and acidic residues" evidence="3">
    <location>
        <begin position="230"/>
        <end position="239"/>
    </location>
</feature>
<evidence type="ECO:0000313" key="6">
    <source>
        <dbReference type="Proteomes" id="UP001153076"/>
    </source>
</evidence>
<dbReference type="InterPro" id="IPR009072">
    <property type="entry name" value="Histone-fold"/>
</dbReference>
<dbReference type="GO" id="GO:0003677">
    <property type="term" value="F:DNA binding"/>
    <property type="evidence" value="ECO:0007669"/>
    <property type="project" value="InterPro"/>
</dbReference>
<gene>
    <name evidence="5" type="ORF">Cgig2_026464</name>
</gene>
<sequence>MAPDNVAAAAAKRVVKRTKVVEQKVVEVFLPGSKEELMEITEELSRVTGSVPIIEKQAQQEQEVVQNEAHEEHKEEEVGQNQAPPQMEAKSCVEAQSLMVEQETNSPNEAHEQQQEAKSMEAQYQAQEEQEKALAAHQQGERVKISEGAQTQAQEEPEKEKNMEAQDDAEKQQGQETAQKSKLDKIANPLREEPKKRAREDEEAQDKAQENIPTPPREEGGAQPKKRPRKALEKTEGGERRKRKRRSKKVEEEPGKQDYRRYLRRVMKTIEPDMRISSRAITVINSFLNDVFEKLVEEATKLSVQTGKKTLASKEIQGAVRFVLPGDLAKHAFAEGNKAWANYLRFKRKPLNKRPPTYIY</sequence>
<feature type="compositionally biased region" description="Basic and acidic residues" evidence="3">
    <location>
        <begin position="156"/>
        <end position="209"/>
    </location>
</feature>
<comment type="function">
    <text evidence="1">Core component of nucleosome. Nucleosomes wrap and compact DNA into chromatin, limiting DNA accessibility to the cellular machineries which require DNA as a template. Histones thereby play a central role in transcription regulation, DNA repair, DNA replication and chromosomal stability. DNA accessibility is regulated via a complex set of post-translational modifications of histones, also called histone code, and nucleosome remodeling.</text>
</comment>
<feature type="region of interest" description="Disordered" evidence="3">
    <location>
        <begin position="58"/>
        <end position="256"/>
    </location>
</feature>
<feature type="compositionally biased region" description="Basic and acidic residues" evidence="3">
    <location>
        <begin position="68"/>
        <end position="77"/>
    </location>
</feature>
<dbReference type="GO" id="GO:0046982">
    <property type="term" value="F:protein heterodimerization activity"/>
    <property type="evidence" value="ECO:0007669"/>
    <property type="project" value="InterPro"/>
</dbReference>
<comment type="caution">
    <text evidence="5">The sequence shown here is derived from an EMBL/GenBank/DDBJ whole genome shotgun (WGS) entry which is preliminary data.</text>
</comment>
<evidence type="ECO:0000256" key="3">
    <source>
        <dbReference type="SAM" id="MobiDB-lite"/>
    </source>
</evidence>
<dbReference type="PANTHER" id="PTHR23428">
    <property type="entry name" value="HISTONE H2B"/>
    <property type="match status" value="1"/>
</dbReference>
<feature type="domain" description="Core Histone H2A/H2B/H3" evidence="4">
    <location>
        <begin position="243"/>
        <end position="321"/>
    </location>
</feature>
<feature type="compositionally biased region" description="Low complexity" evidence="3">
    <location>
        <begin position="58"/>
        <end position="67"/>
    </location>
</feature>
<dbReference type="Proteomes" id="UP001153076">
    <property type="component" value="Unassembled WGS sequence"/>
</dbReference>
<comment type="similarity">
    <text evidence="2">Belongs to the histone H2B family.</text>
</comment>
<dbReference type="CDD" id="cd22910">
    <property type="entry name" value="HFD_H2B"/>
    <property type="match status" value="1"/>
</dbReference>
<dbReference type="FunFam" id="1.10.20.10:FF:000043">
    <property type="entry name" value="Histone H2B"/>
    <property type="match status" value="1"/>
</dbReference>
<dbReference type="InterPro" id="IPR007125">
    <property type="entry name" value="H2A/H2B/H3"/>
</dbReference>
<accession>A0A9Q1GQN0</accession>